<evidence type="ECO:0000256" key="3">
    <source>
        <dbReference type="ARBA" id="ARBA00008870"/>
    </source>
</evidence>
<keyword evidence="9" id="KW-0012">Acyltransferase</keyword>
<dbReference type="GO" id="GO:0005634">
    <property type="term" value="C:nucleus"/>
    <property type="evidence" value="ECO:0007669"/>
    <property type="project" value="UniProtKB-SubCell"/>
</dbReference>
<sequence>MSKTMNGGKGCRAKALISVANACDNLLLRLEASAHTFVTTDGHKLELSCHRWDQLDEDCQQWMISLTEENMKTYYESSVCGWNRSQKEKELRHPTARHLVVRSLDSEDKPWVAFTHLRFESGGNDSEFAVYCYELQVVSSHQRSGVGRYLMAVLRDIGSHFGAHKVMLTVFKCNENAMNFYTKALKYRIDRSSPSRCQMPDKDYEILCINVPKSKQNN</sequence>
<protein>
    <recommendedName>
        <fullName evidence="5">N-alpha-acetyltransferase 40</fullName>
        <ecNumber evidence="4">2.3.1.257</ecNumber>
    </recommendedName>
</protein>
<keyword evidence="6" id="KW-0963">Cytoplasm</keyword>
<evidence type="ECO:0000256" key="11">
    <source>
        <dbReference type="ARBA" id="ARBA00049524"/>
    </source>
</evidence>
<dbReference type="OrthoDB" id="424551at2759"/>
<dbReference type="InterPro" id="IPR016181">
    <property type="entry name" value="Acyl_CoA_acyltransferase"/>
</dbReference>
<proteinExistence type="inferred from homology"/>
<evidence type="ECO:0000259" key="12">
    <source>
        <dbReference type="PROSITE" id="PS51186"/>
    </source>
</evidence>
<evidence type="ECO:0000256" key="2">
    <source>
        <dbReference type="ARBA" id="ARBA00004496"/>
    </source>
</evidence>
<dbReference type="AlphaFoldDB" id="A0A7R9PXC5"/>
<evidence type="ECO:0000256" key="7">
    <source>
        <dbReference type="ARBA" id="ARBA00022679"/>
    </source>
</evidence>
<keyword evidence="7" id="KW-0808">Transferase</keyword>
<reference evidence="13" key="1">
    <citation type="submission" date="2020-11" db="EMBL/GenBank/DDBJ databases">
        <authorList>
            <person name="Tran Van P."/>
        </authorList>
    </citation>
    <scope>NUCLEOTIDE SEQUENCE</scope>
</reference>
<dbReference type="Gene3D" id="3.40.630.30">
    <property type="match status" value="1"/>
</dbReference>
<dbReference type="EMBL" id="CAJPIZ010001905">
    <property type="protein sequence ID" value="CAG2104249.1"/>
    <property type="molecule type" value="Genomic_DNA"/>
</dbReference>
<dbReference type="GO" id="GO:0010485">
    <property type="term" value="F:histone H4 acetyltransferase activity"/>
    <property type="evidence" value="ECO:0007669"/>
    <property type="project" value="InterPro"/>
</dbReference>
<dbReference type="GO" id="GO:0005737">
    <property type="term" value="C:cytoplasm"/>
    <property type="evidence" value="ECO:0007669"/>
    <property type="project" value="UniProtKB-SubCell"/>
</dbReference>
<dbReference type="EC" id="2.3.1.257" evidence="4"/>
<dbReference type="InterPro" id="IPR000182">
    <property type="entry name" value="GNAT_dom"/>
</dbReference>
<comment type="similarity">
    <text evidence="3">Belongs to the acetyltransferase family. NAA40 subfamily.</text>
</comment>
<keyword evidence="8" id="KW-0539">Nucleus</keyword>
<gene>
    <name evidence="13" type="ORF">OSB1V03_LOCUS4269</name>
</gene>
<dbReference type="CDD" id="cd04301">
    <property type="entry name" value="NAT_SF"/>
    <property type="match status" value="1"/>
</dbReference>
<organism evidence="13">
    <name type="scientific">Medioppia subpectinata</name>
    <dbReference type="NCBI Taxonomy" id="1979941"/>
    <lineage>
        <taxon>Eukaryota</taxon>
        <taxon>Metazoa</taxon>
        <taxon>Ecdysozoa</taxon>
        <taxon>Arthropoda</taxon>
        <taxon>Chelicerata</taxon>
        <taxon>Arachnida</taxon>
        <taxon>Acari</taxon>
        <taxon>Acariformes</taxon>
        <taxon>Sarcoptiformes</taxon>
        <taxon>Oribatida</taxon>
        <taxon>Brachypylina</taxon>
        <taxon>Oppioidea</taxon>
        <taxon>Oppiidae</taxon>
        <taxon>Medioppia</taxon>
    </lineage>
</organism>
<dbReference type="InterPro" id="IPR039949">
    <property type="entry name" value="NAA40"/>
</dbReference>
<feature type="domain" description="N-acetyltransferase" evidence="12">
    <location>
        <begin position="61"/>
        <end position="218"/>
    </location>
</feature>
<dbReference type="PANTHER" id="PTHR20531:SF1">
    <property type="entry name" value="N-ALPHA-ACETYLTRANSFERASE 40"/>
    <property type="match status" value="1"/>
</dbReference>
<evidence type="ECO:0000313" key="13">
    <source>
        <dbReference type="EMBL" id="CAD7623819.1"/>
    </source>
</evidence>
<dbReference type="GO" id="GO:1990189">
    <property type="term" value="F:protein N-terminal-serine acetyltransferase activity"/>
    <property type="evidence" value="ECO:0007669"/>
    <property type="project" value="UniProtKB-EC"/>
</dbReference>
<dbReference type="GO" id="GO:0043998">
    <property type="term" value="F:histone H2A acetyltransferase activity"/>
    <property type="evidence" value="ECO:0007669"/>
    <property type="project" value="InterPro"/>
</dbReference>
<evidence type="ECO:0000256" key="9">
    <source>
        <dbReference type="ARBA" id="ARBA00023315"/>
    </source>
</evidence>
<dbReference type="Pfam" id="PF00583">
    <property type="entry name" value="Acetyltransf_1"/>
    <property type="match status" value="1"/>
</dbReference>
<evidence type="ECO:0000256" key="6">
    <source>
        <dbReference type="ARBA" id="ARBA00022490"/>
    </source>
</evidence>
<evidence type="ECO:0000313" key="14">
    <source>
        <dbReference type="Proteomes" id="UP000759131"/>
    </source>
</evidence>
<dbReference type="PROSITE" id="PS51186">
    <property type="entry name" value="GNAT"/>
    <property type="match status" value="1"/>
</dbReference>
<evidence type="ECO:0000256" key="1">
    <source>
        <dbReference type="ARBA" id="ARBA00004123"/>
    </source>
</evidence>
<dbReference type="PANTHER" id="PTHR20531">
    <property type="entry name" value="N-ALPHA-ACETYLTRANSFERASE 40"/>
    <property type="match status" value="1"/>
</dbReference>
<evidence type="ECO:0000256" key="10">
    <source>
        <dbReference type="ARBA" id="ARBA00047821"/>
    </source>
</evidence>
<dbReference type="Proteomes" id="UP000759131">
    <property type="component" value="Unassembled WGS sequence"/>
</dbReference>
<comment type="catalytic activity">
    <reaction evidence="11">
        <text>N-terminal L-seryl-[histone H4] + acetyl-CoA = N-terminal N(alpha)-acetyl-L-seryl-[histone H4] + CoA + H(+)</text>
        <dbReference type="Rhea" id="RHEA:50596"/>
        <dbReference type="Rhea" id="RHEA-COMP:12740"/>
        <dbReference type="Rhea" id="RHEA-COMP:12743"/>
        <dbReference type="ChEBI" id="CHEBI:15378"/>
        <dbReference type="ChEBI" id="CHEBI:57287"/>
        <dbReference type="ChEBI" id="CHEBI:57288"/>
        <dbReference type="ChEBI" id="CHEBI:64738"/>
        <dbReference type="ChEBI" id="CHEBI:83690"/>
        <dbReference type="EC" id="2.3.1.257"/>
    </reaction>
</comment>
<comment type="catalytic activity">
    <reaction evidence="10">
        <text>N-terminal L-seryl-[histone H2A] + acetyl-CoA = N-terminal N(alpha)-acetyl-L-seryl-[histone H2A] + CoA + H(+)</text>
        <dbReference type="Rhea" id="RHEA:50600"/>
        <dbReference type="Rhea" id="RHEA-COMP:12742"/>
        <dbReference type="Rhea" id="RHEA-COMP:12744"/>
        <dbReference type="ChEBI" id="CHEBI:15378"/>
        <dbReference type="ChEBI" id="CHEBI:57287"/>
        <dbReference type="ChEBI" id="CHEBI:57288"/>
        <dbReference type="ChEBI" id="CHEBI:64738"/>
        <dbReference type="ChEBI" id="CHEBI:83690"/>
        <dbReference type="EC" id="2.3.1.257"/>
    </reaction>
</comment>
<evidence type="ECO:0000256" key="8">
    <source>
        <dbReference type="ARBA" id="ARBA00023242"/>
    </source>
</evidence>
<dbReference type="EMBL" id="OC856480">
    <property type="protein sequence ID" value="CAD7623819.1"/>
    <property type="molecule type" value="Genomic_DNA"/>
</dbReference>
<comment type="subcellular location">
    <subcellularLocation>
        <location evidence="2">Cytoplasm</location>
    </subcellularLocation>
    <subcellularLocation>
        <location evidence="1">Nucleus</location>
    </subcellularLocation>
</comment>
<keyword evidence="14" id="KW-1185">Reference proteome</keyword>
<accession>A0A7R9PXC5</accession>
<evidence type="ECO:0000256" key="5">
    <source>
        <dbReference type="ARBA" id="ARBA00015043"/>
    </source>
</evidence>
<name>A0A7R9PXC5_9ACAR</name>
<dbReference type="SUPFAM" id="SSF55729">
    <property type="entry name" value="Acyl-CoA N-acyltransferases (Nat)"/>
    <property type="match status" value="1"/>
</dbReference>
<evidence type="ECO:0000256" key="4">
    <source>
        <dbReference type="ARBA" id="ARBA00012950"/>
    </source>
</evidence>